<evidence type="ECO:0000313" key="1">
    <source>
        <dbReference type="EMBL" id="AOZ71295.1"/>
    </source>
</evidence>
<dbReference type="KEGG" id="rhp:LPB142_17725"/>
<proteinExistence type="predicted"/>
<dbReference type="AlphaFoldDB" id="A0A1D9MHE4"/>
<organism evidence="1 2">
    <name type="scientific">Rhodobacter xanthinilyticus</name>
    <dbReference type="NCBI Taxonomy" id="1850250"/>
    <lineage>
        <taxon>Bacteria</taxon>
        <taxon>Pseudomonadati</taxon>
        <taxon>Pseudomonadota</taxon>
        <taxon>Alphaproteobacteria</taxon>
        <taxon>Rhodobacterales</taxon>
        <taxon>Rhodobacter group</taxon>
        <taxon>Rhodobacter</taxon>
    </lineage>
</organism>
<geneLocation type="plasmid" evidence="2">
    <name>pej01</name>
</geneLocation>
<reference evidence="1 2" key="1">
    <citation type="submission" date="2016-10" db="EMBL/GenBank/DDBJ databases">
        <title>Rhodobacter sp. LPB0142, isolated from sea water.</title>
        <authorList>
            <person name="Kim E."/>
            <person name="Yi H."/>
        </authorList>
    </citation>
    <scope>NUCLEOTIDE SEQUENCE [LARGE SCALE GENOMIC DNA]</scope>
    <source>
        <strain evidence="1 2">LPB0142</strain>
        <plasmid evidence="2">Plasmid pej01</plasmid>
    </source>
</reference>
<dbReference type="Proteomes" id="UP000176562">
    <property type="component" value="Plasmid pEJ01"/>
</dbReference>
<gene>
    <name evidence="1" type="ORF">LPB142_17725</name>
</gene>
<keyword evidence="1" id="KW-0614">Plasmid</keyword>
<sequence>MLKRREARVRGGLRIVRAFGGRWPNWLEFRIWLMARRIARALFAYPEIPTEGLHGILIDRCQAILRFTYHGKERVFRLDQVRRHHNDKIHLLGRLLPSGEPRTFTLGMNIFDIEGFGTVGTGELWVELQALTNTAAGHHRIWINWCRKHDFPLPPDPDRFDRMVERLRSSGADLLNRRRQKELEVITAETLERRSFRLRRWWLERKFALRLLRHKHAWRLRDWWGLPRPKQDLRSKSARWRGFISQLADRVEAGETVDPRLLLSLDKLRNDPILARRLLRAMLRNELSGISTDDPRSAWIERALALSPDNRQWLPARERRAADDLRLELLDDLPAGPTRWNRIRRGDRDTVLLLVRSVVCAIYAPESRSHEARDFTTTQRPLKTPFLAALFLSVAEWNGKNWTLTPRSVPKLRWLAALACEEHWLHPVGSALSRGKKSPAVNSARP</sequence>
<protein>
    <submittedName>
        <fullName evidence="1">Uncharacterized protein</fullName>
    </submittedName>
</protein>
<name>A0A1D9MHE4_9RHOB</name>
<dbReference type="RefSeq" id="WP_071167418.1">
    <property type="nucleotide sequence ID" value="NZ_CP017782.1"/>
</dbReference>
<evidence type="ECO:0000313" key="2">
    <source>
        <dbReference type="Proteomes" id="UP000176562"/>
    </source>
</evidence>
<dbReference type="EMBL" id="CP017782">
    <property type="protein sequence ID" value="AOZ71295.1"/>
    <property type="molecule type" value="Genomic_DNA"/>
</dbReference>
<accession>A0A1D9MHE4</accession>
<keyword evidence="2" id="KW-1185">Reference proteome</keyword>